<dbReference type="AlphaFoldDB" id="L1MP43"/>
<protein>
    <recommendedName>
        <fullName evidence="4">DUF3027 domain-containing protein</fullName>
    </recommendedName>
</protein>
<sequence length="210" mass="22299">MAVARAALIEEGGAAAVGEHVSVTSHGDGVAEHRFAATVPGYCGWEWCVILACVPGSNRITVNEVALLPGAQALQAPAWVPWADRVRPGDLKPGDLMPPRSDDHRLDDAPAGHSSQKVLSPEGLRTTMARWRSGDFGPRSEFARKAEEHCATCAFYLPMPAPAGTAFGACVNEFSADGRIVHSDYGCGAHSNTRANETSVVEKPFDDGNY</sequence>
<evidence type="ECO:0000313" key="3">
    <source>
        <dbReference type="Proteomes" id="UP000010445"/>
    </source>
</evidence>
<dbReference type="EMBL" id="AMEM01000001">
    <property type="protein sequence ID" value="EKX92724.1"/>
    <property type="molecule type" value="Genomic_DNA"/>
</dbReference>
<dbReference type="eggNOG" id="ENOG502ZBU7">
    <property type="taxonomic scope" value="Bacteria"/>
</dbReference>
<proteinExistence type="predicted"/>
<organism evidence="2 3">
    <name type="scientific">Corynebacterium durum F0235</name>
    <dbReference type="NCBI Taxonomy" id="1035195"/>
    <lineage>
        <taxon>Bacteria</taxon>
        <taxon>Bacillati</taxon>
        <taxon>Actinomycetota</taxon>
        <taxon>Actinomycetes</taxon>
        <taxon>Mycobacteriales</taxon>
        <taxon>Corynebacteriaceae</taxon>
        <taxon>Corynebacterium</taxon>
    </lineage>
</organism>
<evidence type="ECO:0008006" key="4">
    <source>
        <dbReference type="Google" id="ProtNLM"/>
    </source>
</evidence>
<dbReference type="Proteomes" id="UP000010445">
    <property type="component" value="Unassembled WGS sequence"/>
</dbReference>
<dbReference type="PATRIC" id="fig|1035195.3.peg.17"/>
<feature type="region of interest" description="Disordered" evidence="1">
    <location>
        <begin position="90"/>
        <end position="117"/>
    </location>
</feature>
<dbReference type="InterPro" id="IPR021391">
    <property type="entry name" value="DUF3027"/>
</dbReference>
<keyword evidence="3" id="KW-1185">Reference proteome</keyword>
<dbReference type="HOGENOM" id="CLU_035969_1_1_11"/>
<evidence type="ECO:0000256" key="1">
    <source>
        <dbReference type="SAM" id="MobiDB-lite"/>
    </source>
</evidence>
<name>L1MP43_9CORY</name>
<dbReference type="STRING" id="1035195.HMPREF9997_00017"/>
<dbReference type="Pfam" id="PF11228">
    <property type="entry name" value="DUF3027"/>
    <property type="match status" value="1"/>
</dbReference>
<comment type="caution">
    <text evidence="2">The sequence shown here is derived from an EMBL/GenBank/DDBJ whole genome shotgun (WGS) entry which is preliminary data.</text>
</comment>
<gene>
    <name evidence="2" type="ORF">HMPREF9997_00017</name>
</gene>
<feature type="compositionally biased region" description="Basic and acidic residues" evidence="1">
    <location>
        <begin position="100"/>
        <end position="110"/>
    </location>
</feature>
<evidence type="ECO:0000313" key="2">
    <source>
        <dbReference type="EMBL" id="EKX92724.1"/>
    </source>
</evidence>
<accession>L1MP43</accession>
<reference evidence="2 3" key="1">
    <citation type="submission" date="2012-05" db="EMBL/GenBank/DDBJ databases">
        <authorList>
            <person name="Weinstock G."/>
            <person name="Sodergren E."/>
            <person name="Lobos E.A."/>
            <person name="Fulton L."/>
            <person name="Fulton R."/>
            <person name="Courtney L."/>
            <person name="Fronick C."/>
            <person name="O'Laughlin M."/>
            <person name="Godfrey J."/>
            <person name="Wilson R.M."/>
            <person name="Miner T."/>
            <person name="Farmer C."/>
            <person name="Delehaunty K."/>
            <person name="Cordes M."/>
            <person name="Minx P."/>
            <person name="Tomlinson C."/>
            <person name="Chen J."/>
            <person name="Wollam A."/>
            <person name="Pepin K.H."/>
            <person name="Bhonagiri V."/>
            <person name="Zhang X."/>
            <person name="Suruliraj S."/>
            <person name="Warren W."/>
            <person name="Mitreva M."/>
            <person name="Mardis E.R."/>
            <person name="Wilson R.K."/>
        </authorList>
    </citation>
    <scope>NUCLEOTIDE SEQUENCE [LARGE SCALE GENOMIC DNA]</scope>
    <source>
        <strain evidence="2 3">F0235</strain>
    </source>
</reference>